<dbReference type="Pfam" id="PF00107">
    <property type="entry name" value="ADH_zinc_N"/>
    <property type="match status" value="1"/>
</dbReference>
<gene>
    <name evidence="3" type="ORF">CBRE1094_LOCUS9008</name>
</gene>
<dbReference type="InterPro" id="IPR036291">
    <property type="entry name" value="NAD(P)-bd_dom_sf"/>
</dbReference>
<dbReference type="SUPFAM" id="SSF50129">
    <property type="entry name" value="GroES-like"/>
    <property type="match status" value="1"/>
</dbReference>
<dbReference type="Pfam" id="PF08240">
    <property type="entry name" value="ADH_N"/>
    <property type="match status" value="1"/>
</dbReference>
<dbReference type="Gene3D" id="3.40.50.720">
    <property type="entry name" value="NAD(P)-binding Rossmann-like Domain"/>
    <property type="match status" value="1"/>
</dbReference>
<accession>A0A7S2CHH2</accession>
<evidence type="ECO:0008006" key="4">
    <source>
        <dbReference type="Google" id="ProtNLM"/>
    </source>
</evidence>
<dbReference type="PANTHER" id="PTHR44013">
    <property type="entry name" value="ZINC-TYPE ALCOHOL DEHYDROGENASE-LIKE PROTEIN C16A3.02C"/>
    <property type="match status" value="1"/>
</dbReference>
<dbReference type="InterPro" id="IPR013149">
    <property type="entry name" value="ADH-like_C"/>
</dbReference>
<feature type="domain" description="Alcohol dehydrogenase-like C-terminal" evidence="1">
    <location>
        <begin position="174"/>
        <end position="219"/>
    </location>
</feature>
<reference evidence="3" key="1">
    <citation type="submission" date="2021-01" db="EMBL/GenBank/DDBJ databases">
        <authorList>
            <person name="Corre E."/>
            <person name="Pelletier E."/>
            <person name="Niang G."/>
            <person name="Scheremetjew M."/>
            <person name="Finn R."/>
            <person name="Kale V."/>
            <person name="Holt S."/>
            <person name="Cochrane G."/>
            <person name="Meng A."/>
            <person name="Brown T."/>
            <person name="Cohen L."/>
        </authorList>
    </citation>
    <scope>NUCLEOTIDE SEQUENCE</scope>
    <source>
        <strain evidence="3">UTEX LB 985</strain>
    </source>
</reference>
<dbReference type="EMBL" id="HBGU01016641">
    <property type="protein sequence ID" value="CAD9426052.1"/>
    <property type="molecule type" value="Transcribed_RNA"/>
</dbReference>
<dbReference type="Gene3D" id="3.90.180.10">
    <property type="entry name" value="Medium-chain alcohol dehydrogenases, catalytic domain"/>
    <property type="match status" value="1"/>
</dbReference>
<protein>
    <recommendedName>
        <fullName evidence="4">Enoyl reductase (ER) domain-containing protein</fullName>
    </recommendedName>
</protein>
<name>A0A7S2CHH2_9EUKA</name>
<evidence type="ECO:0000313" key="3">
    <source>
        <dbReference type="EMBL" id="CAD9426052.1"/>
    </source>
</evidence>
<dbReference type="InterPro" id="IPR011032">
    <property type="entry name" value="GroES-like_sf"/>
</dbReference>
<dbReference type="AlphaFoldDB" id="A0A7S2CHH2"/>
<evidence type="ECO:0000259" key="1">
    <source>
        <dbReference type="Pfam" id="PF00107"/>
    </source>
</evidence>
<evidence type="ECO:0000259" key="2">
    <source>
        <dbReference type="Pfam" id="PF08240"/>
    </source>
</evidence>
<proteinExistence type="predicted"/>
<organism evidence="3">
    <name type="scientific">Haptolina brevifila</name>
    <dbReference type="NCBI Taxonomy" id="156173"/>
    <lineage>
        <taxon>Eukaryota</taxon>
        <taxon>Haptista</taxon>
        <taxon>Haptophyta</taxon>
        <taxon>Prymnesiophyceae</taxon>
        <taxon>Prymnesiales</taxon>
        <taxon>Prymnesiaceae</taxon>
        <taxon>Haptolina</taxon>
    </lineage>
</organism>
<dbReference type="SUPFAM" id="SSF51735">
    <property type="entry name" value="NAD(P)-binding Rossmann-fold domains"/>
    <property type="match status" value="1"/>
</dbReference>
<dbReference type="InterPro" id="IPR013154">
    <property type="entry name" value="ADH-like_N"/>
</dbReference>
<dbReference type="PANTHER" id="PTHR44013:SF1">
    <property type="entry name" value="ZINC-TYPE ALCOHOL DEHYDROGENASE-LIKE PROTEIN C16A3.02C"/>
    <property type="match status" value="1"/>
</dbReference>
<dbReference type="InterPro" id="IPR052733">
    <property type="entry name" value="Chloroplast_QOR"/>
</dbReference>
<feature type="domain" description="Alcohol dehydrogenase-like N-terminal" evidence="2">
    <location>
        <begin position="55"/>
        <end position="149"/>
    </location>
</feature>
<sequence>MLSLAALVAMAIPPPIELPTTMLAARASTYPPCKPTDFSCVTAVKVKVPTPLPLEALVRVNVSSVNPSDVDLEKSLGKLWGTLGVDFAGEVVSKGPLCSNLEVGDMVWGTTVGAYAEYTTVICPITGKLKGSDPQALGTLAEVGTTSAEALQKAGAPWRASDNFTVVITSGSGGTGFVAIQLAKAYGARTVVTAVGGQANAAFVKSLGADVVVDYHESDAYSPST</sequence>